<dbReference type="EMBL" id="QXFU01000331">
    <property type="protein sequence ID" value="KAE9036433.1"/>
    <property type="molecule type" value="Genomic_DNA"/>
</dbReference>
<gene>
    <name evidence="2" type="ORF">PR001_g6950</name>
    <name evidence="1" type="ORF">PR002_g7085</name>
    <name evidence="3" type="ORF">PR003_g7115</name>
</gene>
<proteinExistence type="predicted"/>
<dbReference type="Proteomes" id="UP000429607">
    <property type="component" value="Unassembled WGS sequence"/>
</dbReference>
<dbReference type="Proteomes" id="UP000435112">
    <property type="component" value="Unassembled WGS sequence"/>
</dbReference>
<sequence>MCALGFAAGCTVTTVVLKYGTICTAAVRHVRRAAALCGMSKCTVMSQSDRSGTFMEVV</sequence>
<evidence type="ECO:0000313" key="6">
    <source>
        <dbReference type="Proteomes" id="UP000435112"/>
    </source>
</evidence>
<protein>
    <submittedName>
        <fullName evidence="2">Uncharacterized protein</fullName>
    </submittedName>
</protein>
<evidence type="ECO:0000313" key="2">
    <source>
        <dbReference type="EMBL" id="KAE9040688.1"/>
    </source>
</evidence>
<dbReference type="EMBL" id="QXFV01000337">
    <property type="protein sequence ID" value="KAE9040688.1"/>
    <property type="molecule type" value="Genomic_DNA"/>
</dbReference>
<dbReference type="EMBL" id="QXFT01000329">
    <property type="protein sequence ID" value="KAE9347064.1"/>
    <property type="molecule type" value="Genomic_DNA"/>
</dbReference>
<name>A0A6A3NF29_9STRA</name>
<evidence type="ECO:0000313" key="4">
    <source>
        <dbReference type="Proteomes" id="UP000429607"/>
    </source>
</evidence>
<evidence type="ECO:0000313" key="1">
    <source>
        <dbReference type="EMBL" id="KAE9036433.1"/>
    </source>
</evidence>
<accession>A0A6A3NF29</accession>
<organism evidence="2 4">
    <name type="scientific">Phytophthora rubi</name>
    <dbReference type="NCBI Taxonomy" id="129364"/>
    <lineage>
        <taxon>Eukaryota</taxon>
        <taxon>Sar</taxon>
        <taxon>Stramenopiles</taxon>
        <taxon>Oomycota</taxon>
        <taxon>Peronosporomycetes</taxon>
        <taxon>Peronosporales</taxon>
        <taxon>Peronosporaceae</taxon>
        <taxon>Phytophthora</taxon>
    </lineage>
</organism>
<dbReference type="Proteomes" id="UP000434957">
    <property type="component" value="Unassembled WGS sequence"/>
</dbReference>
<comment type="caution">
    <text evidence="2">The sequence shown here is derived from an EMBL/GenBank/DDBJ whole genome shotgun (WGS) entry which is preliminary data.</text>
</comment>
<evidence type="ECO:0000313" key="3">
    <source>
        <dbReference type="EMBL" id="KAE9347064.1"/>
    </source>
</evidence>
<dbReference type="AlphaFoldDB" id="A0A6A3NF29"/>
<evidence type="ECO:0000313" key="5">
    <source>
        <dbReference type="Proteomes" id="UP000434957"/>
    </source>
</evidence>
<reference evidence="4 6" key="1">
    <citation type="submission" date="2018-09" db="EMBL/GenBank/DDBJ databases">
        <title>Genomic investigation of the strawberry pathogen Phytophthora fragariae indicates pathogenicity is determined by transcriptional variation in three key races.</title>
        <authorList>
            <person name="Adams T.M."/>
            <person name="Armitage A.D."/>
            <person name="Sobczyk M.K."/>
            <person name="Bates H.J."/>
            <person name="Dunwell J.M."/>
            <person name="Nellist C.F."/>
            <person name="Harrison R.J."/>
        </authorList>
    </citation>
    <scope>NUCLEOTIDE SEQUENCE [LARGE SCALE GENOMIC DNA]</scope>
    <source>
        <strain evidence="2 4">SCRP249</strain>
        <strain evidence="1 6">SCRP324</strain>
        <strain evidence="3 5">SCRP333</strain>
    </source>
</reference>
<keyword evidence="5" id="KW-1185">Reference proteome</keyword>